<dbReference type="PROSITE" id="PS51257">
    <property type="entry name" value="PROKAR_LIPOPROTEIN"/>
    <property type="match status" value="1"/>
</dbReference>
<comment type="caution">
    <text evidence="2">The sequence shown here is derived from an EMBL/GenBank/DDBJ whole genome shotgun (WGS) entry which is preliminary data.</text>
</comment>
<proteinExistence type="predicted"/>
<keyword evidence="1" id="KW-1133">Transmembrane helix</keyword>
<dbReference type="AlphaFoldDB" id="A0A4V5UYD1"/>
<feature type="transmembrane region" description="Helical" evidence="1">
    <location>
        <begin position="36"/>
        <end position="54"/>
    </location>
</feature>
<name>A0A4V5UYD1_9ACTN</name>
<accession>A0A4V5UYD1</accession>
<organism evidence="2 3">
    <name type="scientific">Herbidospora galbida</name>
    <dbReference type="NCBI Taxonomy" id="2575442"/>
    <lineage>
        <taxon>Bacteria</taxon>
        <taxon>Bacillati</taxon>
        <taxon>Actinomycetota</taxon>
        <taxon>Actinomycetes</taxon>
        <taxon>Streptosporangiales</taxon>
        <taxon>Streptosporangiaceae</taxon>
        <taxon>Herbidospora</taxon>
    </lineage>
</organism>
<keyword evidence="1" id="KW-0472">Membrane</keyword>
<feature type="transmembrane region" description="Helical" evidence="1">
    <location>
        <begin position="6"/>
        <end position="24"/>
    </location>
</feature>
<evidence type="ECO:0000313" key="2">
    <source>
        <dbReference type="EMBL" id="TKK84363.1"/>
    </source>
</evidence>
<feature type="transmembrane region" description="Helical" evidence="1">
    <location>
        <begin position="112"/>
        <end position="131"/>
    </location>
</feature>
<keyword evidence="1" id="KW-0812">Transmembrane</keyword>
<feature type="transmembrane region" description="Helical" evidence="1">
    <location>
        <begin position="60"/>
        <end position="79"/>
    </location>
</feature>
<dbReference type="Proteomes" id="UP000308705">
    <property type="component" value="Unassembled WGS sequence"/>
</dbReference>
<feature type="transmembrane region" description="Helical" evidence="1">
    <location>
        <begin position="86"/>
        <end position="106"/>
    </location>
</feature>
<dbReference type="RefSeq" id="WP_137250413.1">
    <property type="nucleotide sequence ID" value="NZ_SZQA01000035.1"/>
</dbReference>
<dbReference type="EMBL" id="SZQA01000035">
    <property type="protein sequence ID" value="TKK84363.1"/>
    <property type="molecule type" value="Genomic_DNA"/>
</dbReference>
<evidence type="ECO:0000256" key="1">
    <source>
        <dbReference type="SAM" id="Phobius"/>
    </source>
</evidence>
<evidence type="ECO:0000313" key="3">
    <source>
        <dbReference type="Proteomes" id="UP000308705"/>
    </source>
</evidence>
<keyword evidence="3" id="KW-1185">Reference proteome</keyword>
<gene>
    <name evidence="2" type="ORF">FDA94_29950</name>
</gene>
<protein>
    <submittedName>
        <fullName evidence="2">Uncharacterized protein</fullName>
    </submittedName>
</protein>
<reference evidence="2 3" key="1">
    <citation type="submission" date="2019-04" db="EMBL/GenBank/DDBJ databases">
        <title>Herbidospora sp. NEAU-GS14.nov., a novel actinomycete isolated from soil.</title>
        <authorList>
            <person name="Han L."/>
        </authorList>
    </citation>
    <scope>NUCLEOTIDE SEQUENCE [LARGE SCALE GENOMIC DNA]</scope>
    <source>
        <strain evidence="2 3">NEAU-GS14</strain>
    </source>
</reference>
<dbReference type="OrthoDB" id="3539505at2"/>
<sequence>MPLWGRRLLVALAIYAAAISCYLWSPYGDFFDDGVLIVLAPLVLGMILGAAARLPNWWPVGWAAFPAGAFLLFGLWGWLDILGIGFLPAPIMIAVPAAGYALVSWLASPGFAWPKVGAGVLALATIVPVFLNA</sequence>